<dbReference type="Pfam" id="PF13041">
    <property type="entry name" value="PPR_2"/>
    <property type="match status" value="1"/>
</dbReference>
<feature type="repeat" description="PPR" evidence="1">
    <location>
        <begin position="285"/>
        <end position="319"/>
    </location>
</feature>
<gene>
    <name evidence="2" type="ORF">UCRPA7_941</name>
</gene>
<dbReference type="PANTHER" id="PTHR47939">
    <property type="entry name" value="MEMBRANE-ASSOCIATED SALT-INDUCIBLE PROTEIN-LIKE"/>
    <property type="match status" value="1"/>
</dbReference>
<accession>R8BW18</accession>
<dbReference type="Proteomes" id="UP000014074">
    <property type="component" value="Unassembled WGS sequence"/>
</dbReference>
<feature type="repeat" description="PPR" evidence="1">
    <location>
        <begin position="250"/>
        <end position="284"/>
    </location>
</feature>
<dbReference type="PANTHER" id="PTHR47939:SF5">
    <property type="entry name" value="PENTACOTRIPEPTIDE-REPEAT REGION OF PRORP DOMAIN-CONTAINING PROTEIN"/>
    <property type="match status" value="1"/>
</dbReference>
<keyword evidence="3" id="KW-1185">Reference proteome</keyword>
<proteinExistence type="predicted"/>
<organism evidence="2 3">
    <name type="scientific">Phaeoacremonium minimum (strain UCR-PA7)</name>
    <name type="common">Esca disease fungus</name>
    <name type="synonym">Togninia minima</name>
    <dbReference type="NCBI Taxonomy" id="1286976"/>
    <lineage>
        <taxon>Eukaryota</taxon>
        <taxon>Fungi</taxon>
        <taxon>Dikarya</taxon>
        <taxon>Ascomycota</taxon>
        <taxon>Pezizomycotina</taxon>
        <taxon>Sordariomycetes</taxon>
        <taxon>Sordariomycetidae</taxon>
        <taxon>Togniniales</taxon>
        <taxon>Togniniaceae</taxon>
        <taxon>Phaeoacremonium</taxon>
    </lineage>
</organism>
<dbReference type="HOGENOM" id="CLU_058655_0_0_1"/>
<dbReference type="GeneID" id="19329876"/>
<evidence type="ECO:0000256" key="1">
    <source>
        <dbReference type="PROSITE-ProRule" id="PRU00708"/>
    </source>
</evidence>
<dbReference type="EMBL" id="KB932820">
    <property type="protein sequence ID" value="EOO03515.1"/>
    <property type="molecule type" value="Genomic_DNA"/>
</dbReference>
<dbReference type="InterPro" id="IPR050667">
    <property type="entry name" value="PPR-containing_protein"/>
</dbReference>
<evidence type="ECO:0000313" key="3">
    <source>
        <dbReference type="Proteomes" id="UP000014074"/>
    </source>
</evidence>
<dbReference type="InterPro" id="IPR011990">
    <property type="entry name" value="TPR-like_helical_dom_sf"/>
</dbReference>
<dbReference type="Gene3D" id="1.25.40.10">
    <property type="entry name" value="Tetratricopeptide repeat domain"/>
    <property type="match status" value="1"/>
</dbReference>
<evidence type="ECO:0000313" key="2">
    <source>
        <dbReference type="EMBL" id="EOO03515.1"/>
    </source>
</evidence>
<dbReference type="KEGG" id="tmn:UCRPA7_941"/>
<dbReference type="NCBIfam" id="TIGR00756">
    <property type="entry name" value="PPR"/>
    <property type="match status" value="2"/>
</dbReference>
<name>R8BW18_PHAM7</name>
<reference evidence="3" key="1">
    <citation type="journal article" date="2013" name="Genome Announc.">
        <title>Draft genome sequence of the ascomycete Phaeoacremonium aleophilum strain UCR-PA7, a causal agent of the esca disease complex in grapevines.</title>
        <authorList>
            <person name="Blanco-Ulate B."/>
            <person name="Rolshausen P."/>
            <person name="Cantu D."/>
        </authorList>
    </citation>
    <scope>NUCLEOTIDE SEQUENCE [LARGE SCALE GENOMIC DNA]</scope>
    <source>
        <strain evidence="3">UCR-PA7</strain>
    </source>
</reference>
<dbReference type="OrthoDB" id="185373at2759"/>
<sequence length="411" mass="46258">MRQHNIEPDAHLYSIMLNGAKLCQDFGSIRRVADLAHSANVRDPIVWNDLLHSIFVSSLIEARKKNMKPPRVLPVFGPMLRLYSRFFDTKPLEPLFLGDLKHMQDANAARWMFNDKLKSFWDNFPALDANELLEPTSSTLGIMVLGFVRSLSKPYDMIAFYSHFRKLVKDGNPVALRIIQEQGTLVHDIVIKALLERQGLLRVGLDVVSDMLKDAATAAAVQQSPPLMAAEHSPEPNVTSVSPAKHPAPSVFTWSILLNGFMYHRLHHQGESILHLMRRHGISPNIVTWNTIAAGYARLQRVDRTVRALQRLESAGFEADDFTLRAFSYLKNKGRAIAQMESMMRLKRQRYEDLQARLAASPPLDELKQLESEVDEIAKMMEGQSTVDESYGMSSFRPSLATATAPSALAT</sequence>
<dbReference type="AlphaFoldDB" id="R8BW18"/>
<dbReference type="InterPro" id="IPR002885">
    <property type="entry name" value="PPR_rpt"/>
</dbReference>
<dbReference type="RefSeq" id="XP_007911721.1">
    <property type="nucleotide sequence ID" value="XM_007913530.1"/>
</dbReference>
<protein>
    <submittedName>
        <fullName evidence="2">Putative pentatricopeptide repeat protein</fullName>
    </submittedName>
</protein>
<dbReference type="eggNOG" id="KOG4197">
    <property type="taxonomic scope" value="Eukaryota"/>
</dbReference>
<dbReference type="PROSITE" id="PS51375">
    <property type="entry name" value="PPR"/>
    <property type="match status" value="2"/>
</dbReference>